<organism evidence="3 4">
    <name type="scientific">Halocatena pleomorpha</name>
    <dbReference type="NCBI Taxonomy" id="1785090"/>
    <lineage>
        <taxon>Archaea</taxon>
        <taxon>Methanobacteriati</taxon>
        <taxon>Methanobacteriota</taxon>
        <taxon>Stenosarchaea group</taxon>
        <taxon>Halobacteria</taxon>
        <taxon>Halobacteriales</taxon>
        <taxon>Natronomonadaceae</taxon>
        <taxon>Halocatena</taxon>
    </lineage>
</organism>
<dbReference type="Gene3D" id="3.40.50.10180">
    <property type="entry name" value="Glycerate kinase, MOFRL-like N-terminal domain"/>
    <property type="match status" value="1"/>
</dbReference>
<gene>
    <name evidence="3" type="ORF">EIK79_06760</name>
</gene>
<sequence length="445" mass="45847">MIENRSGLTTTPAHDVALGCIESGITAAHPRNVIKNTVSVTDDTLRIRQDSYDLNDYSEVLILGGGKAAGQMADVLEPLLNDHLTGGVVVTNDPTATARVTMFEGNHPVPDAGGVKGTKRLLELAEEADERTLILTAITGGGSALLAAPTDTISLADLQAVTDELLAGGATIHEINVLRKHLSKIKGGRLARVAAPATVVGLIVSDVVGDDPDIIASGPLTPDASTFQDAIDIINAYRLSVPESVDRHLAAGVDGTIPETPHPGAAFFETVHEYVLASGRTAVEAARQEAQQRGYETIVLSSRVRGEASEVAKTYIAIAEEVRATGTPVAPPAVVLAGGETTVTLQGDGNGGPNQELALSGSLELTDADTVVASVDTDGIDGASDAAGAIVDSETATPPEAARSALADNDVYPFLDAAEALVHTGPTGTNVNDIQVIVIDDDCDE</sequence>
<name>A0A3P3RDD5_9EURY</name>
<dbReference type="Gene3D" id="3.40.1480.10">
    <property type="entry name" value="MOFRL domain"/>
    <property type="match status" value="1"/>
</dbReference>
<proteinExistence type="predicted"/>
<dbReference type="Proteomes" id="UP000282322">
    <property type="component" value="Unassembled WGS sequence"/>
</dbReference>
<evidence type="ECO:0000259" key="2">
    <source>
        <dbReference type="Pfam" id="PF13660"/>
    </source>
</evidence>
<dbReference type="AlphaFoldDB" id="A0A3P3RDD5"/>
<dbReference type="PANTHER" id="PTHR12227:SF0">
    <property type="entry name" value="GLYCERATE KINASE"/>
    <property type="match status" value="1"/>
</dbReference>
<dbReference type="InterPro" id="IPR007835">
    <property type="entry name" value="MOFRL"/>
</dbReference>
<dbReference type="RefSeq" id="WP_124954367.1">
    <property type="nucleotide sequence ID" value="NZ_RRCH01000014.1"/>
</dbReference>
<dbReference type="Pfam" id="PF05161">
    <property type="entry name" value="MOFRL"/>
    <property type="match status" value="1"/>
</dbReference>
<protein>
    <submittedName>
        <fullName evidence="3">Glycerate kinase</fullName>
    </submittedName>
</protein>
<feature type="domain" description="MOFRL" evidence="1">
    <location>
        <begin position="334"/>
        <end position="433"/>
    </location>
</feature>
<dbReference type="SUPFAM" id="SSF82544">
    <property type="entry name" value="GckA/TtuD-like"/>
    <property type="match status" value="1"/>
</dbReference>
<dbReference type="OrthoDB" id="10741at2157"/>
<evidence type="ECO:0000259" key="1">
    <source>
        <dbReference type="Pfam" id="PF05161"/>
    </source>
</evidence>
<accession>A0A3P3RDD5</accession>
<keyword evidence="3" id="KW-0418">Kinase</keyword>
<dbReference type="InterPro" id="IPR037035">
    <property type="entry name" value="GK-like_C_sf"/>
</dbReference>
<keyword evidence="3" id="KW-0808">Transferase</keyword>
<dbReference type="PANTHER" id="PTHR12227">
    <property type="entry name" value="GLYCERATE KINASE"/>
    <property type="match status" value="1"/>
</dbReference>
<dbReference type="Pfam" id="PF13660">
    <property type="entry name" value="DUF4147"/>
    <property type="match status" value="1"/>
</dbReference>
<dbReference type="InterPro" id="IPR038614">
    <property type="entry name" value="GK_N_sf"/>
</dbReference>
<comment type="caution">
    <text evidence="3">The sequence shown here is derived from an EMBL/GenBank/DDBJ whole genome shotgun (WGS) entry which is preliminary data.</text>
</comment>
<evidence type="ECO:0000313" key="3">
    <source>
        <dbReference type="EMBL" id="RRJ31415.1"/>
    </source>
</evidence>
<dbReference type="InterPro" id="IPR039760">
    <property type="entry name" value="MOFRL_protein"/>
</dbReference>
<dbReference type="EMBL" id="RRCH01000014">
    <property type="protein sequence ID" value="RRJ31415.1"/>
    <property type="molecule type" value="Genomic_DNA"/>
</dbReference>
<keyword evidence="4" id="KW-1185">Reference proteome</keyword>
<dbReference type="GO" id="GO:0005737">
    <property type="term" value="C:cytoplasm"/>
    <property type="evidence" value="ECO:0007669"/>
    <property type="project" value="TreeGrafter"/>
</dbReference>
<reference evidence="3 4" key="1">
    <citation type="submission" date="2018-11" db="EMBL/GenBank/DDBJ databases">
        <title>Taxonoimc description of Halomarina strain SPP-AMP-1.</title>
        <authorList>
            <person name="Pal Y."/>
            <person name="Srinivasana K."/>
            <person name="Verma A."/>
            <person name="Kumar P."/>
        </authorList>
    </citation>
    <scope>NUCLEOTIDE SEQUENCE [LARGE SCALE GENOMIC DNA]</scope>
    <source>
        <strain evidence="3 4">SPP-AMP-1</strain>
    </source>
</reference>
<dbReference type="GO" id="GO:0008887">
    <property type="term" value="F:glycerate kinase activity"/>
    <property type="evidence" value="ECO:0007669"/>
    <property type="project" value="InterPro"/>
</dbReference>
<evidence type="ECO:0000313" key="4">
    <source>
        <dbReference type="Proteomes" id="UP000282322"/>
    </source>
</evidence>
<feature type="domain" description="MOFRL-associated" evidence="2">
    <location>
        <begin position="18"/>
        <end position="249"/>
    </location>
</feature>
<dbReference type="InterPro" id="IPR025286">
    <property type="entry name" value="MOFRL_assoc_dom"/>
</dbReference>